<proteinExistence type="predicted"/>
<reference evidence="3" key="2">
    <citation type="journal article" date="2021" name="PeerJ">
        <title>Extensive microbial diversity within the chicken gut microbiome revealed by metagenomics and culture.</title>
        <authorList>
            <person name="Gilroy R."/>
            <person name="Ravi A."/>
            <person name="Getino M."/>
            <person name="Pursley I."/>
            <person name="Horton D.L."/>
            <person name="Alikhan N.F."/>
            <person name="Baker D."/>
            <person name="Gharbi K."/>
            <person name="Hall N."/>
            <person name="Watson M."/>
            <person name="Adriaenssens E.M."/>
            <person name="Foster-Nyarko E."/>
            <person name="Jarju S."/>
            <person name="Secka A."/>
            <person name="Antonio M."/>
            <person name="Oren A."/>
            <person name="Chaudhuri R.R."/>
            <person name="La Ragione R."/>
            <person name="Hildebrand F."/>
            <person name="Pallen M.J."/>
        </authorList>
    </citation>
    <scope>NUCLEOTIDE SEQUENCE</scope>
    <source>
        <strain evidence="3">10532</strain>
    </source>
</reference>
<feature type="domain" description="DUF6819" evidence="2">
    <location>
        <begin position="588"/>
        <end position="729"/>
    </location>
</feature>
<dbReference type="InterPro" id="IPR049208">
    <property type="entry name" value="DUF6819"/>
</dbReference>
<dbReference type="Proteomes" id="UP000823638">
    <property type="component" value="Unassembled WGS sequence"/>
</dbReference>
<name>A0A9D9HQ53_9SPIR</name>
<comment type="caution">
    <text evidence="3">The sequence shown here is derived from an EMBL/GenBank/DDBJ whole genome shotgun (WGS) entry which is preliminary data.</text>
</comment>
<dbReference type="EMBL" id="JADIMM010000078">
    <property type="protein sequence ID" value="MBO8457766.1"/>
    <property type="molecule type" value="Genomic_DNA"/>
</dbReference>
<dbReference type="SUPFAM" id="SSF51161">
    <property type="entry name" value="Trimeric LpxA-like enzymes"/>
    <property type="match status" value="1"/>
</dbReference>
<dbReference type="Pfam" id="PF16314">
    <property type="entry name" value="DUF4954"/>
    <property type="match status" value="1"/>
</dbReference>
<dbReference type="Pfam" id="PF20683">
    <property type="entry name" value="DUF6819"/>
    <property type="match status" value="1"/>
</dbReference>
<evidence type="ECO:0000259" key="2">
    <source>
        <dbReference type="Pfam" id="PF20683"/>
    </source>
</evidence>
<organism evidence="3 4">
    <name type="scientific">Candidatus Gallitreponema excrementavium</name>
    <dbReference type="NCBI Taxonomy" id="2840840"/>
    <lineage>
        <taxon>Bacteria</taxon>
        <taxon>Pseudomonadati</taxon>
        <taxon>Spirochaetota</taxon>
        <taxon>Spirochaetia</taxon>
        <taxon>Spirochaetales</taxon>
        <taxon>Candidatus Gallitreponema</taxon>
    </lineage>
</organism>
<accession>A0A9D9HQ53</accession>
<dbReference type="InterPro" id="IPR032533">
    <property type="entry name" value="DUF4954"/>
</dbReference>
<gene>
    <name evidence="3" type="ORF">IAA81_06015</name>
</gene>
<feature type="domain" description="DUF4954" evidence="1">
    <location>
        <begin position="43"/>
        <end position="487"/>
    </location>
</feature>
<protein>
    <submittedName>
        <fullName evidence="3">DUF4954 family protein</fullName>
    </submittedName>
</protein>
<sequence>MSEIKILPAETYGLDFISGSYLPEGRDEFYLRNTQGDNPLRKWRNLTQNEIGILEKNRNRCSNWNLIKVEDPFNPELISDSFFHGLVRIGATSSNLLKYHDFTLPEGISFSRIISCDIGSHCAIHNCRYISHYIIGDYVILSSINEMETTNHSKFGNGIVKEGEEESVRIWIEPINEAGGRQVLPFETMTTGDAYLWAIYRDDKKLTDNLLKITQNSFDTRRGWYGTIGSNSVIKGCGVIKDTKIGNSCYIKGANKLKNLTIKSDETEMTQIGEGVELVNGIIGYGCRIFYGCKAIRFVMGNNSSLKYGARLIHSILGDNSTISCCEVLNNLVFPYHEQHHNNSFLIATMIMGQSNMAAGATVGSNHNSRGNDGEIIAGRGFWPGLSSTLKHNCKFASHLLITKGNYPAELYVPFPFAMLIDNTSTHQREVMPAYYWMYNMYALERNSWKFSVRDKRVHKEQFIETAYLAPDTVQEIIKALDILEGLTGAYYLEKKGDSQALQDFDPWNIPEKLKALGRKILDSPDSYPDFMEFVRGGLYCNFIEHSKQSVKILKIPESRKAYLQMLTYYGVTTLCDYCKGNIPVGEFVKENTGKSNGDWVNMGGQLVPSAEVDRLRKEIGEDKFKTWDEIHKIYKEWETQYPFEKAVNALNVLVYLNGGSDLEKNTWDSFKTKVGEIRNYIEEQVYKTKKKDYTNKFRGITYRNPEERDAVLGKVEDNSFIKGTREESLKIREKLNKAVW</sequence>
<evidence type="ECO:0000259" key="1">
    <source>
        <dbReference type="Pfam" id="PF16314"/>
    </source>
</evidence>
<evidence type="ECO:0000313" key="4">
    <source>
        <dbReference type="Proteomes" id="UP000823638"/>
    </source>
</evidence>
<dbReference type="InterPro" id="IPR011004">
    <property type="entry name" value="Trimer_LpxA-like_sf"/>
</dbReference>
<dbReference type="Gene3D" id="2.160.10.10">
    <property type="entry name" value="Hexapeptide repeat proteins"/>
    <property type="match status" value="1"/>
</dbReference>
<dbReference type="AlphaFoldDB" id="A0A9D9HQ53"/>
<reference evidence="3" key="1">
    <citation type="submission" date="2020-10" db="EMBL/GenBank/DDBJ databases">
        <authorList>
            <person name="Gilroy R."/>
        </authorList>
    </citation>
    <scope>NUCLEOTIDE SEQUENCE</scope>
    <source>
        <strain evidence="3">10532</strain>
    </source>
</reference>
<evidence type="ECO:0000313" key="3">
    <source>
        <dbReference type="EMBL" id="MBO8457766.1"/>
    </source>
</evidence>